<name>A0AA52HA29_9PROT</name>
<dbReference type="InterPro" id="IPR011049">
    <property type="entry name" value="Serralysin-like_metalloprot_C"/>
</dbReference>
<evidence type="ECO:0000256" key="1">
    <source>
        <dbReference type="ARBA" id="ARBA00004370"/>
    </source>
</evidence>
<dbReference type="SUPFAM" id="SSF51120">
    <property type="entry name" value="beta-Roll"/>
    <property type="match status" value="11"/>
</dbReference>
<dbReference type="InterPro" id="IPR003995">
    <property type="entry name" value="RTX_toxin_determinant-A"/>
</dbReference>
<evidence type="ECO:0000256" key="6">
    <source>
        <dbReference type="ARBA" id="ARBA00023026"/>
    </source>
</evidence>
<evidence type="ECO:0000313" key="9">
    <source>
        <dbReference type="EMBL" id="WND03187.1"/>
    </source>
</evidence>
<sequence length="1894" mass="192738">MVSMFGTNGNNDITGGLSNDHLRGYGGDDSLTGLDGQDLLEGGDGNDTLNGGNGDDTLVGGNNDDELLGGGGSDTLSGDAGDDHIFGGEGSDTINGGDGADTVYAEANYDFIYASNGDDFIDGGDGEDTITVADVLDSNSVLTKKGGASGDNCVDLDTDYGLDKISNIETIEFSNGALNFGEADQAFVVSSCIDSETGNLISESAQDLRWTYTEDDLAFYNSDGSDAGNLQTAHDLGLKYSIDQINVNGISYDSLSNGDTIAGSHGTYTVIDADQDGTLDTIDYDADENAVNLLEDESDELSIRFFDADAGAGKETIFHNFDVVNHPIHTFTVSNPAGDSLGGTDVADTLYGGNGPDTLGGRGGDDLISGGNGEDSLIGGSGDDTLAGGNLDDTLSGGNGDDSLLGGSGDDHILGGNGDDTAAGNEGDDTFIGGLGDDRFDGDDGVDEAFGQEGRDYLNGGEGDDSLYGGANSDFIYGQANNDLIYGGNGDDYLDGGSHDDTIYGGEGNDTVSGNSGDNLIYGEAGNDRITASSGNDTLYGGTGKDTISSGQGDDLVEGGSGTDYIFESSGSNTLSGGNNNDYISGGSDDDSILAGCGDDTVFGGDGLDTLFINDILDDASDILRKGGSAGDNCADIITEDGRDSIHSVEVIQFLNGKITFGEADQALVLSEAVDSETGTMVSDDGADTRWTYSSDDLAFYNTDGTDAGHIQTATDLGLDYTIDQVTVNGDTYDGLSNGDTIEGAYGIFTVLDTDNDGSLDTIDYDPFESSSNLVDDSSEELSVKLIDPDASSGKETIFHNVDMVIDADEARTVTDPDGGALIGGGLEDTLEGNIGDDSLSGGNGDDSLFGGDGDDSLTGGADNDTLIAGNGDDSLFGGAGADSLVGGADSDSLSGGADNDTLIAGNGDDSLSGGAGDDLISGGAGDDTLKVEDFLDTSTSIIKSGGADGDNCADLITSEGNDQIKGIETIEFINGKITFGEADQALVLSEAVDSETGTMVSDDGADTRWTYSSDDLAFYNTDGTDAGHIQTATDLGLDYTIDQVTVNGDTYDGLSNGDTIEGAYGIFTVLDTDNDGSLDTIDYDPFESSSNLVDDSSEELSVKLIDPDASSGKETIFHNVDMVIDADEARTVTDPDGGALIGGGLEDTLEGNIGDDSLSGGNGDDSLFGGDGDDSLTGGADNDTLIAGNGDDSLFGGAGADSLVGGADSDSLSGGADNDTLIAGNGDDSLSGGAGDDLISGGAGDDTLKVEDFLDTSTSIIKSGGADGDNCADLITSEGNDQIKGIETIEFINGKITFGEADQALVLSEAVDSETGTMVSDDGADTRWTYSSDDLAFYNTDGTDAGHIQTATDLGLDYTIDQVTVNGDTYDGLSNGDTIEGAYGIFTVLDTDNDGSLDTIDYDPFESSSNLVDDSSEELSVKLIDPDAGSGKETIFHNVDMVIDADETRTVVTDPDGEYLGGNSLANMLIGGSGRDSLTGGYGDDTLMGEDGMDVLRGNEGHDLIIGGAGNDAIRHGDGEDTVDGGDGNDVIFAAAASDNCIDEDADLINGGHGRDTIGGGAGDDTIFASGARSDGMVFNDDGADADKDFVFGVKGDDLIVSGYWNDDDNDGDIELSEVRSDDSDVGDVLWAGSGQDTVWAGGGDDTIGAASGNDYIVAQGGDDVVYGAAGNDTVLGGSGDDELWAGSGDDLVYGNADNDLIYGVGGADTLNGGTGNDFLSGGEGDDLIVSSSGNDTLDGDSGHDTFLISAGSAEVDGGADGDIITITGGSDHRVTGGNGDDSFSTSGGASVEFVLDAGDDHYMLGTGADHASDIFVITEGNGFDHIIGLNEDEDILDFSQIDTINNVSDLLSAVSGDNSSVIDLGDGNYLSLNQIDDFDLVSMSADGHIIYT</sequence>
<feature type="compositionally biased region" description="Low complexity" evidence="8">
    <location>
        <begin position="1155"/>
        <end position="1169"/>
    </location>
</feature>
<feature type="region of interest" description="Disordered" evidence="8">
    <location>
        <begin position="1133"/>
        <end position="1184"/>
    </location>
</feature>
<keyword evidence="5" id="KW-0677">Repeat</keyword>
<evidence type="ECO:0000256" key="2">
    <source>
        <dbReference type="ARBA" id="ARBA00004613"/>
    </source>
</evidence>
<dbReference type="Gene3D" id="2.150.10.10">
    <property type="entry name" value="Serralysin-like metalloprotease, C-terminal"/>
    <property type="match status" value="12"/>
</dbReference>
<dbReference type="PROSITE" id="PS00018">
    <property type="entry name" value="EF_HAND_1"/>
    <property type="match status" value="3"/>
</dbReference>
<evidence type="ECO:0000313" key="10">
    <source>
        <dbReference type="Proteomes" id="UP001268683"/>
    </source>
</evidence>
<dbReference type="PRINTS" id="PR00313">
    <property type="entry name" value="CABNDNGRPT"/>
</dbReference>
<dbReference type="PANTHER" id="PTHR38340:SF1">
    <property type="entry name" value="S-LAYER PROTEIN"/>
    <property type="match status" value="1"/>
</dbReference>
<keyword evidence="3" id="KW-0964">Secreted</keyword>
<feature type="region of interest" description="Disordered" evidence="8">
    <location>
        <begin position="814"/>
        <end position="865"/>
    </location>
</feature>
<keyword evidence="10" id="KW-1185">Reference proteome</keyword>
<dbReference type="KEGG" id="tmk:QGN29_02245"/>
<dbReference type="GO" id="GO:0090729">
    <property type="term" value="F:toxin activity"/>
    <property type="evidence" value="ECO:0007669"/>
    <property type="project" value="UniProtKB-KW"/>
</dbReference>
<feature type="compositionally biased region" description="Low complexity" evidence="8">
    <location>
        <begin position="388"/>
        <end position="405"/>
    </location>
</feature>
<feature type="compositionally biased region" description="Low complexity" evidence="8">
    <location>
        <begin position="33"/>
        <end position="62"/>
    </location>
</feature>
<evidence type="ECO:0000256" key="7">
    <source>
        <dbReference type="ARBA" id="ARBA00023136"/>
    </source>
</evidence>
<dbReference type="InterPro" id="IPR018511">
    <property type="entry name" value="Hemolysin-typ_Ca-bd_CS"/>
</dbReference>
<evidence type="ECO:0000256" key="8">
    <source>
        <dbReference type="SAM" id="MobiDB-lite"/>
    </source>
</evidence>
<protein>
    <submittedName>
        <fullName evidence="9">Calcium-binding protein</fullName>
    </submittedName>
</protein>
<keyword evidence="6" id="KW-0843">Virulence</keyword>
<feature type="region of interest" description="Disordered" evidence="8">
    <location>
        <begin position="533"/>
        <end position="553"/>
    </location>
</feature>
<evidence type="ECO:0000256" key="3">
    <source>
        <dbReference type="ARBA" id="ARBA00022525"/>
    </source>
</evidence>
<comment type="subcellular location">
    <subcellularLocation>
        <location evidence="1">Membrane</location>
    </subcellularLocation>
    <subcellularLocation>
        <location evidence="2">Secreted</location>
    </subcellularLocation>
</comment>
<organism evidence="9 10">
    <name type="scientific">Temperatibacter marinus</name>
    <dbReference type="NCBI Taxonomy" id="1456591"/>
    <lineage>
        <taxon>Bacteria</taxon>
        <taxon>Pseudomonadati</taxon>
        <taxon>Pseudomonadota</taxon>
        <taxon>Alphaproteobacteria</taxon>
        <taxon>Kordiimonadales</taxon>
        <taxon>Temperatibacteraceae</taxon>
        <taxon>Temperatibacter</taxon>
    </lineage>
</organism>
<dbReference type="PROSITE" id="PS00330">
    <property type="entry name" value="HEMOLYSIN_CALCIUM"/>
    <property type="match status" value="22"/>
</dbReference>
<feature type="region of interest" description="Disordered" evidence="8">
    <location>
        <begin position="368"/>
        <end position="429"/>
    </location>
</feature>
<gene>
    <name evidence="9" type="ORF">QGN29_02245</name>
</gene>
<dbReference type="Proteomes" id="UP001268683">
    <property type="component" value="Chromosome"/>
</dbReference>
<dbReference type="EMBL" id="CP123872">
    <property type="protein sequence ID" value="WND03187.1"/>
    <property type="molecule type" value="Genomic_DNA"/>
</dbReference>
<dbReference type="Pfam" id="PF00353">
    <property type="entry name" value="HemolysinCabind"/>
    <property type="match status" value="19"/>
</dbReference>
<dbReference type="PRINTS" id="PR01488">
    <property type="entry name" value="RTXTOXINA"/>
</dbReference>
<dbReference type="RefSeq" id="WP_310799036.1">
    <property type="nucleotide sequence ID" value="NZ_CP123872.1"/>
</dbReference>
<dbReference type="GO" id="GO:0016020">
    <property type="term" value="C:membrane"/>
    <property type="evidence" value="ECO:0007669"/>
    <property type="project" value="UniProtKB-SubCell"/>
</dbReference>
<feature type="compositionally biased region" description="Low complexity" evidence="8">
    <location>
        <begin position="836"/>
        <end position="850"/>
    </location>
</feature>
<proteinExistence type="predicted"/>
<keyword evidence="7" id="KW-0472">Membrane</keyword>
<keyword evidence="4" id="KW-0800">Toxin</keyword>
<feature type="region of interest" description="Disordered" evidence="8">
    <location>
        <begin position="33"/>
        <end position="99"/>
    </location>
</feature>
<dbReference type="PANTHER" id="PTHR38340">
    <property type="entry name" value="S-LAYER PROTEIN"/>
    <property type="match status" value="1"/>
</dbReference>
<evidence type="ECO:0000256" key="5">
    <source>
        <dbReference type="ARBA" id="ARBA00022737"/>
    </source>
</evidence>
<dbReference type="GO" id="GO:0005509">
    <property type="term" value="F:calcium ion binding"/>
    <property type="evidence" value="ECO:0007669"/>
    <property type="project" value="InterPro"/>
</dbReference>
<dbReference type="GO" id="GO:0005576">
    <property type="term" value="C:extracellular region"/>
    <property type="evidence" value="ECO:0007669"/>
    <property type="project" value="UniProtKB-SubCell"/>
</dbReference>
<dbReference type="InterPro" id="IPR018247">
    <property type="entry name" value="EF_Hand_1_Ca_BS"/>
</dbReference>
<dbReference type="InterPro" id="IPR001343">
    <property type="entry name" value="Hemolysn_Ca-bd"/>
</dbReference>
<evidence type="ECO:0000256" key="4">
    <source>
        <dbReference type="ARBA" id="ARBA00022656"/>
    </source>
</evidence>
<dbReference type="InterPro" id="IPR050557">
    <property type="entry name" value="RTX_toxin/Mannuronan_C5-epim"/>
</dbReference>
<reference evidence="9" key="1">
    <citation type="submission" date="2023-04" db="EMBL/GenBank/DDBJ databases">
        <title>Complete genome sequence of Temperatibacter marinus.</title>
        <authorList>
            <person name="Rong J.-C."/>
            <person name="Yi M.-L."/>
            <person name="Zhao Q."/>
        </authorList>
    </citation>
    <scope>NUCLEOTIDE SEQUENCE</scope>
    <source>
        <strain evidence="9">NBRC 110045</strain>
    </source>
</reference>
<accession>A0AA52HA29</accession>